<evidence type="ECO:0000256" key="1">
    <source>
        <dbReference type="SAM" id="MobiDB-lite"/>
    </source>
</evidence>
<evidence type="ECO:0000313" key="3">
    <source>
        <dbReference type="WBParaSite" id="ACRNAN_scaffold6649.g30339.t2"/>
    </source>
</evidence>
<reference evidence="3" key="1">
    <citation type="submission" date="2022-11" db="UniProtKB">
        <authorList>
            <consortium name="WormBaseParasite"/>
        </authorList>
    </citation>
    <scope>IDENTIFICATION</scope>
</reference>
<keyword evidence="2" id="KW-1185">Reference proteome</keyword>
<proteinExistence type="predicted"/>
<dbReference type="AlphaFoldDB" id="A0A914EBF9"/>
<protein>
    <submittedName>
        <fullName evidence="3">Uncharacterized protein</fullName>
    </submittedName>
</protein>
<sequence>DAFEAVKAVYNDSVDVETSAVKEFIASADFPNNFDSPEVRAQYSTDNLLRLGKLFSPASWREQFNNLRNMLRRRRDLLFDYGAFGNPAHEDSTTPTSSQPSNNIHNESQHASISLNTLSSV</sequence>
<dbReference type="WBParaSite" id="ACRNAN_scaffold6649.g30339.t2">
    <property type="protein sequence ID" value="ACRNAN_scaffold6649.g30339.t2"/>
    <property type="gene ID" value="ACRNAN_scaffold6649.g30339"/>
</dbReference>
<name>A0A914EBF9_9BILA</name>
<feature type="compositionally biased region" description="Polar residues" evidence="1">
    <location>
        <begin position="102"/>
        <end position="121"/>
    </location>
</feature>
<organism evidence="2 3">
    <name type="scientific">Acrobeloides nanus</name>
    <dbReference type="NCBI Taxonomy" id="290746"/>
    <lineage>
        <taxon>Eukaryota</taxon>
        <taxon>Metazoa</taxon>
        <taxon>Ecdysozoa</taxon>
        <taxon>Nematoda</taxon>
        <taxon>Chromadorea</taxon>
        <taxon>Rhabditida</taxon>
        <taxon>Tylenchina</taxon>
        <taxon>Cephalobomorpha</taxon>
        <taxon>Cephaloboidea</taxon>
        <taxon>Cephalobidae</taxon>
        <taxon>Acrobeloides</taxon>
    </lineage>
</organism>
<evidence type="ECO:0000313" key="2">
    <source>
        <dbReference type="Proteomes" id="UP000887540"/>
    </source>
</evidence>
<dbReference type="Proteomes" id="UP000887540">
    <property type="component" value="Unplaced"/>
</dbReference>
<feature type="region of interest" description="Disordered" evidence="1">
    <location>
        <begin position="87"/>
        <end position="121"/>
    </location>
</feature>
<accession>A0A914EBF9</accession>